<protein>
    <submittedName>
        <fullName evidence="1">Sporulation-specific protease YabG</fullName>
    </submittedName>
</protein>
<dbReference type="AlphaFoldDB" id="A0A2L2X9V0"/>
<sequence>MTTYKQLNIPCHGYHIDEDKQADQLMKILVEHRPDMLVLTGHDGLVKGAKDYKDINSYHNSRHFIKSVKVARTFEKSLDDLIIFAGACQSHYEALLGAGANFASSPKRVLIHAYDPVFVMEKIAYTSIYDPIALKDVISGTITGFDGVGGLETRGKYRLGVPKSPYW</sequence>
<dbReference type="EMBL" id="BFAV01000060">
    <property type="protein sequence ID" value="GBF32822.1"/>
    <property type="molecule type" value="Genomic_DNA"/>
</dbReference>
<gene>
    <name evidence="1" type="ORF">DCCM_1018</name>
</gene>
<organism evidence="1 2">
    <name type="scientific">Desulfocucumis palustris</name>
    <dbReference type="NCBI Taxonomy" id="1898651"/>
    <lineage>
        <taxon>Bacteria</taxon>
        <taxon>Bacillati</taxon>
        <taxon>Bacillota</taxon>
        <taxon>Clostridia</taxon>
        <taxon>Eubacteriales</taxon>
        <taxon>Desulfocucumaceae</taxon>
        <taxon>Desulfocucumis</taxon>
    </lineage>
</organism>
<evidence type="ECO:0000313" key="2">
    <source>
        <dbReference type="Proteomes" id="UP000239549"/>
    </source>
</evidence>
<name>A0A2L2X9V0_9FIRM</name>
<reference evidence="2" key="1">
    <citation type="submission" date="2018-02" db="EMBL/GenBank/DDBJ databases">
        <title>Genome sequence of Desulfocucumis palustris strain NAW-5.</title>
        <authorList>
            <person name="Watanabe M."/>
            <person name="Kojima H."/>
            <person name="Fukui M."/>
        </authorList>
    </citation>
    <scope>NUCLEOTIDE SEQUENCE [LARGE SCALE GENOMIC DNA]</scope>
    <source>
        <strain evidence="2">NAW-5</strain>
    </source>
</reference>
<keyword evidence="2" id="KW-1185">Reference proteome</keyword>
<dbReference type="InterPro" id="IPR008764">
    <property type="entry name" value="Peptidase_U57"/>
</dbReference>
<evidence type="ECO:0000313" key="1">
    <source>
        <dbReference type="EMBL" id="GBF32822.1"/>
    </source>
</evidence>
<dbReference type="Pfam" id="PF05582">
    <property type="entry name" value="Peptidase_U57"/>
    <property type="match status" value="1"/>
</dbReference>
<dbReference type="Proteomes" id="UP000239549">
    <property type="component" value="Unassembled WGS sequence"/>
</dbReference>
<accession>A0A2L2X9V0</accession>
<dbReference type="GO" id="GO:0008233">
    <property type="term" value="F:peptidase activity"/>
    <property type="evidence" value="ECO:0007669"/>
    <property type="project" value="UniProtKB-KW"/>
</dbReference>
<proteinExistence type="predicted"/>
<dbReference type="GO" id="GO:0006508">
    <property type="term" value="P:proteolysis"/>
    <property type="evidence" value="ECO:0007669"/>
    <property type="project" value="UniProtKB-KW"/>
</dbReference>
<keyword evidence="1" id="KW-0378">Hydrolase</keyword>
<comment type="caution">
    <text evidence="1">The sequence shown here is derived from an EMBL/GenBank/DDBJ whole genome shotgun (WGS) entry which is preliminary data.</text>
</comment>
<keyword evidence="1" id="KW-0645">Protease</keyword>